<sequence length="301" mass="31759">MSGTLAPRVVVVSRRSELDELLVRHGTRAAAGFYLRQRGRDLDEVAARHDALHAALTAVGAAIPADWRRGHVDRDDLARFLFAPEDIVVAVGQDGLVANVAKYLDRQPVVGVDPEPGRNAGVLVRFAPAAVARLLPAVAAGRAAVQARTMVRAVLDDGQDLVGLNEVYVGHPSHQSARYVLGTPGGRRERHSSSGVVVGSGTGATGWCASIARERPGGPVLPGPADEALCWFVREAWPSPATGVELTGGRLAAGESIELTAEGERLVVFADGVEADHLTMAWGQRVTIGTATRRLHLVVPS</sequence>
<accession>A0A810MW12</accession>
<dbReference type="AlphaFoldDB" id="A0A810MW12"/>
<dbReference type="InterPro" id="IPR016064">
    <property type="entry name" value="NAD/diacylglycerol_kinase_sf"/>
</dbReference>
<evidence type="ECO:0000313" key="1">
    <source>
        <dbReference type="EMBL" id="BCJ65371.1"/>
    </source>
</evidence>
<dbReference type="InterPro" id="IPR017438">
    <property type="entry name" value="ATP-NAD_kinase_N"/>
</dbReference>
<gene>
    <name evidence="1" type="ORF">Prubr_23920</name>
</gene>
<dbReference type="KEGG" id="pry:Prubr_23920"/>
<evidence type="ECO:0000313" key="2">
    <source>
        <dbReference type="Proteomes" id="UP000680866"/>
    </source>
</evidence>
<dbReference type="RefSeq" id="WP_246568577.1">
    <property type="nucleotide sequence ID" value="NZ_AP023359.1"/>
</dbReference>
<evidence type="ECO:0008006" key="3">
    <source>
        <dbReference type="Google" id="ProtNLM"/>
    </source>
</evidence>
<reference evidence="1" key="1">
    <citation type="submission" date="2020-08" db="EMBL/GenBank/DDBJ databases">
        <title>Whole genome shotgun sequence of Polymorphospora rubra NBRC 101157.</title>
        <authorList>
            <person name="Komaki H."/>
            <person name="Tamura T."/>
        </authorList>
    </citation>
    <scope>NUCLEOTIDE SEQUENCE</scope>
    <source>
        <strain evidence="1">NBRC 101157</strain>
    </source>
</reference>
<name>A0A810MW12_9ACTN</name>
<dbReference type="InterPro" id="IPR017437">
    <property type="entry name" value="ATP-NAD_kinase_PpnK-typ_C"/>
</dbReference>
<proteinExistence type="predicted"/>
<dbReference type="PANTHER" id="PTHR13158:SF5">
    <property type="entry name" value="NAD KINASE 2, MITOCHONDRIAL"/>
    <property type="match status" value="1"/>
</dbReference>
<dbReference type="GO" id="GO:0003951">
    <property type="term" value="F:NAD+ kinase activity"/>
    <property type="evidence" value="ECO:0007669"/>
    <property type="project" value="InterPro"/>
</dbReference>
<keyword evidence="2" id="KW-1185">Reference proteome</keyword>
<dbReference type="GO" id="GO:0019674">
    <property type="term" value="P:NAD+ metabolic process"/>
    <property type="evidence" value="ECO:0007669"/>
    <property type="project" value="InterPro"/>
</dbReference>
<dbReference type="PANTHER" id="PTHR13158">
    <property type="match status" value="1"/>
</dbReference>
<dbReference type="Proteomes" id="UP000680866">
    <property type="component" value="Chromosome"/>
</dbReference>
<dbReference type="SUPFAM" id="SSF111331">
    <property type="entry name" value="NAD kinase/diacylglycerol kinase-like"/>
    <property type="match status" value="1"/>
</dbReference>
<organism evidence="1 2">
    <name type="scientific">Polymorphospora rubra</name>
    <dbReference type="NCBI Taxonomy" id="338584"/>
    <lineage>
        <taxon>Bacteria</taxon>
        <taxon>Bacillati</taxon>
        <taxon>Actinomycetota</taxon>
        <taxon>Actinomycetes</taxon>
        <taxon>Micromonosporales</taxon>
        <taxon>Micromonosporaceae</taxon>
        <taxon>Polymorphospora</taxon>
    </lineage>
</organism>
<dbReference type="Gene3D" id="2.60.200.30">
    <property type="entry name" value="Probable inorganic polyphosphate/atp-NAD kinase, domain 2"/>
    <property type="match status" value="1"/>
</dbReference>
<dbReference type="Gene3D" id="3.40.50.10330">
    <property type="entry name" value="Probable inorganic polyphosphate/atp-NAD kinase, domain 1"/>
    <property type="match status" value="1"/>
</dbReference>
<protein>
    <recommendedName>
        <fullName evidence="3">ATP-NAD kinase</fullName>
    </recommendedName>
</protein>
<dbReference type="EMBL" id="AP023359">
    <property type="protein sequence ID" value="BCJ65371.1"/>
    <property type="molecule type" value="Genomic_DNA"/>
</dbReference>